<keyword evidence="1" id="KW-0472">Membrane</keyword>
<gene>
    <name evidence="2" type="ORF">BT63DRAFT_106947</name>
</gene>
<proteinExistence type="predicted"/>
<keyword evidence="1" id="KW-1133">Transmembrane helix</keyword>
<feature type="transmembrane region" description="Helical" evidence="1">
    <location>
        <begin position="9"/>
        <end position="27"/>
    </location>
</feature>
<dbReference type="Proteomes" id="UP000799302">
    <property type="component" value="Unassembled WGS sequence"/>
</dbReference>
<dbReference type="AlphaFoldDB" id="A0A6A6TZD3"/>
<evidence type="ECO:0000256" key="1">
    <source>
        <dbReference type="SAM" id="Phobius"/>
    </source>
</evidence>
<reference evidence="2" key="1">
    <citation type="journal article" date="2020" name="Stud. Mycol.">
        <title>101 Dothideomycetes genomes: a test case for predicting lifestyles and emergence of pathogens.</title>
        <authorList>
            <person name="Haridas S."/>
            <person name="Albert R."/>
            <person name="Binder M."/>
            <person name="Bloem J."/>
            <person name="Labutti K."/>
            <person name="Salamov A."/>
            <person name="Andreopoulos B."/>
            <person name="Baker S."/>
            <person name="Barry K."/>
            <person name="Bills G."/>
            <person name="Bluhm B."/>
            <person name="Cannon C."/>
            <person name="Castanera R."/>
            <person name="Culley D."/>
            <person name="Daum C."/>
            <person name="Ezra D."/>
            <person name="Gonzalez J."/>
            <person name="Henrissat B."/>
            <person name="Kuo A."/>
            <person name="Liang C."/>
            <person name="Lipzen A."/>
            <person name="Lutzoni F."/>
            <person name="Magnuson J."/>
            <person name="Mondo S."/>
            <person name="Nolan M."/>
            <person name="Ohm R."/>
            <person name="Pangilinan J."/>
            <person name="Park H.-J."/>
            <person name="Ramirez L."/>
            <person name="Alfaro M."/>
            <person name="Sun H."/>
            <person name="Tritt A."/>
            <person name="Yoshinaga Y."/>
            <person name="Zwiers L.-H."/>
            <person name="Turgeon B."/>
            <person name="Goodwin S."/>
            <person name="Spatafora J."/>
            <person name="Crous P."/>
            <person name="Grigoriev I."/>
        </authorList>
    </citation>
    <scope>NUCLEOTIDE SEQUENCE</scope>
    <source>
        <strain evidence="2">CBS 115976</strain>
    </source>
</reference>
<name>A0A6A6TZD3_9PEZI</name>
<organism evidence="2 3">
    <name type="scientific">Microthyrium microscopicum</name>
    <dbReference type="NCBI Taxonomy" id="703497"/>
    <lineage>
        <taxon>Eukaryota</taxon>
        <taxon>Fungi</taxon>
        <taxon>Dikarya</taxon>
        <taxon>Ascomycota</taxon>
        <taxon>Pezizomycotina</taxon>
        <taxon>Dothideomycetes</taxon>
        <taxon>Dothideomycetes incertae sedis</taxon>
        <taxon>Microthyriales</taxon>
        <taxon>Microthyriaceae</taxon>
        <taxon>Microthyrium</taxon>
    </lineage>
</organism>
<sequence>MPLTLNPPVLPSSLICSILLILLPVLFRPASISRHPLFQLLLNNMHILFPCAAIVFASSQQLLNNILMFMRDYK</sequence>
<dbReference type="EMBL" id="MU004243">
    <property type="protein sequence ID" value="KAF2664363.1"/>
    <property type="molecule type" value="Genomic_DNA"/>
</dbReference>
<evidence type="ECO:0000313" key="2">
    <source>
        <dbReference type="EMBL" id="KAF2664363.1"/>
    </source>
</evidence>
<keyword evidence="3" id="KW-1185">Reference proteome</keyword>
<accession>A0A6A6TZD3</accession>
<keyword evidence="1" id="KW-0812">Transmembrane</keyword>
<feature type="transmembrane region" description="Helical" evidence="1">
    <location>
        <begin position="47"/>
        <end position="70"/>
    </location>
</feature>
<evidence type="ECO:0000313" key="3">
    <source>
        <dbReference type="Proteomes" id="UP000799302"/>
    </source>
</evidence>
<protein>
    <submittedName>
        <fullName evidence="2">Uncharacterized protein</fullName>
    </submittedName>
</protein>